<reference evidence="1" key="1">
    <citation type="journal article" date="2020" name="Stud. Mycol.">
        <title>101 Dothideomycetes genomes: a test case for predicting lifestyles and emergence of pathogens.</title>
        <authorList>
            <person name="Haridas S."/>
            <person name="Albert R."/>
            <person name="Binder M."/>
            <person name="Bloem J."/>
            <person name="Labutti K."/>
            <person name="Salamov A."/>
            <person name="Andreopoulos B."/>
            <person name="Baker S."/>
            <person name="Barry K."/>
            <person name="Bills G."/>
            <person name="Bluhm B."/>
            <person name="Cannon C."/>
            <person name="Castanera R."/>
            <person name="Culley D."/>
            <person name="Daum C."/>
            <person name="Ezra D."/>
            <person name="Gonzalez J."/>
            <person name="Henrissat B."/>
            <person name="Kuo A."/>
            <person name="Liang C."/>
            <person name="Lipzen A."/>
            <person name="Lutzoni F."/>
            <person name="Magnuson J."/>
            <person name="Mondo S."/>
            <person name="Nolan M."/>
            <person name="Ohm R."/>
            <person name="Pangilinan J."/>
            <person name="Park H.-J."/>
            <person name="Ramirez L."/>
            <person name="Alfaro M."/>
            <person name="Sun H."/>
            <person name="Tritt A."/>
            <person name="Yoshinaga Y."/>
            <person name="Zwiers L.-H."/>
            <person name="Turgeon B."/>
            <person name="Goodwin S."/>
            <person name="Spatafora J."/>
            <person name="Crous P."/>
            <person name="Grigoriev I."/>
        </authorList>
    </citation>
    <scope>NUCLEOTIDE SEQUENCE</scope>
    <source>
        <strain evidence="1">CBS 121739</strain>
    </source>
</reference>
<name>A0A6A6WCR2_9PEZI</name>
<dbReference type="GeneID" id="54481840"/>
<sequence>MSTINARPATVATFLLSCYQNIISLGQSLYKHCISAFLIIVKLLHLVSPPYYIYYFSLSLTMAEPFVQFPLPPHSEFCAAGSECAYCFTILQRHNQPFLAKLDNRFLVDRFKFHESTRIHTVDLSASTCKIMKRNAAILREQIACQYTTNDDRRDSASDSMPTCEFCGRKVFHAEDERVILLKQDWLPLNLQVECGICDRGSFALSRC</sequence>
<gene>
    <name evidence="1" type="ORF">EJ05DRAFT_325628</name>
</gene>
<dbReference type="PROSITE" id="PS51257">
    <property type="entry name" value="PROKAR_LIPOPROTEIN"/>
    <property type="match status" value="1"/>
</dbReference>
<dbReference type="RefSeq" id="XP_033601342.1">
    <property type="nucleotide sequence ID" value="XM_033740786.1"/>
</dbReference>
<dbReference type="AlphaFoldDB" id="A0A6A6WCR2"/>
<proteinExistence type="predicted"/>
<accession>A0A6A6WCR2</accession>
<organism evidence="1 2">
    <name type="scientific">Pseudovirgaria hyperparasitica</name>
    <dbReference type="NCBI Taxonomy" id="470096"/>
    <lineage>
        <taxon>Eukaryota</taxon>
        <taxon>Fungi</taxon>
        <taxon>Dikarya</taxon>
        <taxon>Ascomycota</taxon>
        <taxon>Pezizomycotina</taxon>
        <taxon>Dothideomycetes</taxon>
        <taxon>Dothideomycetes incertae sedis</taxon>
        <taxon>Acrospermales</taxon>
        <taxon>Acrospermaceae</taxon>
        <taxon>Pseudovirgaria</taxon>
    </lineage>
</organism>
<protein>
    <submittedName>
        <fullName evidence="1">Uncharacterized protein</fullName>
    </submittedName>
</protein>
<evidence type="ECO:0000313" key="1">
    <source>
        <dbReference type="EMBL" id="KAF2758891.1"/>
    </source>
</evidence>
<dbReference type="EMBL" id="ML996570">
    <property type="protein sequence ID" value="KAF2758891.1"/>
    <property type="molecule type" value="Genomic_DNA"/>
</dbReference>
<dbReference type="Proteomes" id="UP000799437">
    <property type="component" value="Unassembled WGS sequence"/>
</dbReference>
<keyword evidence="2" id="KW-1185">Reference proteome</keyword>
<evidence type="ECO:0000313" key="2">
    <source>
        <dbReference type="Proteomes" id="UP000799437"/>
    </source>
</evidence>